<dbReference type="CDD" id="cd02440">
    <property type="entry name" value="AdoMet_MTases"/>
    <property type="match status" value="1"/>
</dbReference>
<protein>
    <submittedName>
        <fullName evidence="2">Glycosyltransferase sugar-binding region containing DXD motif</fullName>
    </submittedName>
</protein>
<dbReference type="PANTHER" id="PTHR46830">
    <property type="entry name" value="TRANSFERASE, PUTATIVE-RELATED"/>
    <property type="match status" value="1"/>
</dbReference>
<dbReference type="HOGENOM" id="CLU_387675_0_0_5"/>
<sequence>MANPEGNNTILFLDYGDEETLSRLDTSLASPLTPSFDSSQLPKLIHFVFGMQPDLGDKPFGFVHYMAIKSAHDLHPECRLIFWYAYEPCSAYWDAVKDLVEPAHIYAPEMIFGRPIRHYAHKADVVRMAVLCRYGGIYLDLDTICVRPLTPLFRGKPVMGQELAGSHADRPIQGLCNAVMIAPPNSLFFKTWWEAYRSFDDSEWNRHSVLLPYVIAQTMPDDITILPPSAFFEPTWDEAGLKTLFHADQRFPDAYCHHLWESRSWTDISRFNEDSIRSEETTYNHIARRYIDAKEYDRLKNIKAAHVASGKARLNLGSGPVYLAGWTNVDMFADAFPDIVANLERDPWPFADNSICEIRAHHILEHIGDGFEFFMREMYRVCRNGAKISISVPHPRHDWFLTDPTHVRRFMPETFYMFDAEVCRHWVASRDSKTPIALYCNIDFKVDQVTQVVDRDMQAILQQYNIPVSEQTARLLSNLVCLINVQMTVRKSAVTPYCTEARADIFDSIYRHSVWGQAEDGFSSGPGSDPEHMSAYLDLVTNYIKANKIKVVHDIGCGDFRIGSRIAARCPDTAFIGIDIVPMLIQRNRIRYANLPNCSFDVGDIVEKPIGVADLAIIRQVLQHLSNDSISKAIRNLSTYPAVLIANHDALGNAAVNADISDGAEIRSGKLDLTVRPFNLDIEALERLDIPGCRGFLDVGILRQPAMADPLL</sequence>
<dbReference type="eggNOG" id="COG4106">
    <property type="taxonomic scope" value="Bacteria"/>
</dbReference>
<dbReference type="SUPFAM" id="SSF53448">
    <property type="entry name" value="Nucleotide-diphospho-sugar transferases"/>
    <property type="match status" value="1"/>
</dbReference>
<proteinExistence type="predicted"/>
<dbReference type="OrthoDB" id="20930at2"/>
<dbReference type="InterPro" id="IPR029044">
    <property type="entry name" value="Nucleotide-diphossugar_trans"/>
</dbReference>
<organism evidence="2 3">
    <name type="scientific">Beijerinckia indica subsp. indica (strain ATCC 9039 / DSM 1715 / NCIMB 8712)</name>
    <dbReference type="NCBI Taxonomy" id="395963"/>
    <lineage>
        <taxon>Bacteria</taxon>
        <taxon>Pseudomonadati</taxon>
        <taxon>Pseudomonadota</taxon>
        <taxon>Alphaproteobacteria</taxon>
        <taxon>Hyphomicrobiales</taxon>
        <taxon>Beijerinckiaceae</taxon>
        <taxon>Beijerinckia</taxon>
    </lineage>
</organism>
<dbReference type="InterPro" id="IPR007577">
    <property type="entry name" value="GlycoTrfase_DXD_sugar-bd_CS"/>
</dbReference>
<dbReference type="Pfam" id="PF13847">
    <property type="entry name" value="Methyltransf_31"/>
    <property type="match status" value="1"/>
</dbReference>
<reference evidence="2 3" key="2">
    <citation type="journal article" date="2010" name="J. Bacteriol.">
        <title>Complete genome sequence of Beijerinckia indica subsp. indica.</title>
        <authorList>
            <person name="Tamas I."/>
            <person name="Dedysh S.N."/>
            <person name="Liesack W."/>
            <person name="Stott M.B."/>
            <person name="Alam M."/>
            <person name="Murrell J.C."/>
            <person name="Dunfield P.F."/>
        </authorList>
    </citation>
    <scope>NUCLEOTIDE SEQUENCE [LARGE SCALE GENOMIC DNA]</scope>
    <source>
        <strain evidence="3">ATCC 9039 / DSM 1715 / NCIMB 8712</strain>
    </source>
</reference>
<dbReference type="InterPro" id="IPR025714">
    <property type="entry name" value="Methyltranfer_dom"/>
</dbReference>
<dbReference type="RefSeq" id="WP_012383104.1">
    <property type="nucleotide sequence ID" value="NC_010581.1"/>
</dbReference>
<dbReference type="PANTHER" id="PTHR46830:SF2">
    <property type="entry name" value="ALPHA-1,4-N-ACETYLGLUCOSAMINYLTRANSFERASE"/>
    <property type="match status" value="1"/>
</dbReference>
<dbReference type="EMBL" id="CP001016">
    <property type="protein sequence ID" value="ACB93746.1"/>
    <property type="molecule type" value="Genomic_DNA"/>
</dbReference>
<evidence type="ECO:0000259" key="1">
    <source>
        <dbReference type="Pfam" id="PF13847"/>
    </source>
</evidence>
<dbReference type="InterPro" id="IPR029063">
    <property type="entry name" value="SAM-dependent_MTases_sf"/>
</dbReference>
<gene>
    <name evidence="2" type="ordered locus">Bind_0087</name>
</gene>
<dbReference type="Pfam" id="PF04488">
    <property type="entry name" value="Gly_transf_sug"/>
    <property type="match status" value="1"/>
</dbReference>
<dbReference type="Gene3D" id="3.40.50.150">
    <property type="entry name" value="Vaccinia Virus protein VP39"/>
    <property type="match status" value="2"/>
</dbReference>
<dbReference type="Gene3D" id="3.90.550.20">
    <property type="match status" value="1"/>
</dbReference>
<dbReference type="AlphaFoldDB" id="B2IB48"/>
<dbReference type="eggNOG" id="COG4627">
    <property type="taxonomic scope" value="Bacteria"/>
</dbReference>
<dbReference type="SUPFAM" id="SSF53335">
    <property type="entry name" value="S-adenosyl-L-methionine-dependent methyltransferases"/>
    <property type="match status" value="2"/>
</dbReference>
<name>B2IB48_BEII9</name>
<dbReference type="KEGG" id="bid:Bind_0087"/>
<keyword evidence="2" id="KW-0808">Transferase</keyword>
<evidence type="ECO:0000313" key="3">
    <source>
        <dbReference type="Proteomes" id="UP000001695"/>
    </source>
</evidence>
<accession>B2IB48</accession>
<feature type="domain" description="Methyltransferase" evidence="1">
    <location>
        <begin position="550"/>
        <end position="652"/>
    </location>
</feature>
<keyword evidence="3" id="KW-1185">Reference proteome</keyword>
<dbReference type="Proteomes" id="UP000001695">
    <property type="component" value="Chromosome"/>
</dbReference>
<reference evidence="3" key="1">
    <citation type="submission" date="2008-03" db="EMBL/GenBank/DDBJ databases">
        <title>Complete sequence of chromosome of Beijerinckia indica subsp. indica ATCC 9039.</title>
        <authorList>
            <consortium name="US DOE Joint Genome Institute"/>
            <person name="Copeland A."/>
            <person name="Lucas S."/>
            <person name="Lapidus A."/>
            <person name="Glavina del Rio T."/>
            <person name="Dalin E."/>
            <person name="Tice H."/>
            <person name="Bruce D."/>
            <person name="Goodwin L."/>
            <person name="Pitluck S."/>
            <person name="LaButti K."/>
            <person name="Schmutz J."/>
            <person name="Larimer F."/>
            <person name="Land M."/>
            <person name="Hauser L."/>
            <person name="Kyrpides N."/>
            <person name="Mikhailova N."/>
            <person name="Dunfield P.F."/>
            <person name="Dedysh S.N."/>
            <person name="Liesack W."/>
            <person name="Saw J.H."/>
            <person name="Alam M."/>
            <person name="Chen Y."/>
            <person name="Murrell J.C."/>
            <person name="Richardson P."/>
        </authorList>
    </citation>
    <scope>NUCLEOTIDE SEQUENCE [LARGE SCALE GENOMIC DNA]</scope>
    <source>
        <strain evidence="3">ATCC 9039 / DSM 1715 / NCIMB 8712</strain>
    </source>
</reference>
<dbReference type="eggNOG" id="COG3774">
    <property type="taxonomic scope" value="Bacteria"/>
</dbReference>
<dbReference type="GO" id="GO:0016740">
    <property type="term" value="F:transferase activity"/>
    <property type="evidence" value="ECO:0007669"/>
    <property type="project" value="UniProtKB-KW"/>
</dbReference>
<dbReference type="STRING" id="395963.Bind_0087"/>
<dbReference type="CAZy" id="GT32">
    <property type="family name" value="Glycosyltransferase Family 32"/>
</dbReference>
<evidence type="ECO:0000313" key="2">
    <source>
        <dbReference type="EMBL" id="ACB93746.1"/>
    </source>
</evidence>